<evidence type="ECO:0000256" key="7">
    <source>
        <dbReference type="ARBA" id="ARBA00023053"/>
    </source>
</evidence>
<feature type="transmembrane region" description="Helical" evidence="13">
    <location>
        <begin position="73"/>
        <end position="97"/>
    </location>
</feature>
<name>A0A1A9W4F9_9MUSC</name>
<evidence type="ECO:0000256" key="11">
    <source>
        <dbReference type="ARBA" id="ARBA00023303"/>
    </source>
</evidence>
<keyword evidence="3 12" id="KW-0813">Transport</keyword>
<comment type="subcellular location">
    <subcellularLocation>
        <location evidence="1">Membrane</location>
        <topology evidence="1">Multi-pass membrane protein</topology>
    </subcellularLocation>
</comment>
<dbReference type="PANTHER" id="PTHR11690">
    <property type="entry name" value="AMILORIDE-SENSITIVE SODIUM CHANNEL-RELATED"/>
    <property type="match status" value="1"/>
</dbReference>
<keyword evidence="10 12" id="KW-0739">Sodium transport</keyword>
<dbReference type="Gene3D" id="2.60.470.10">
    <property type="entry name" value="Acid-sensing ion channels like domains"/>
    <property type="match status" value="1"/>
</dbReference>
<keyword evidence="15" id="KW-1185">Reference proteome</keyword>
<accession>A0A1A9W4F9</accession>
<keyword evidence="7" id="KW-0915">Sodium</keyword>
<evidence type="ECO:0000256" key="10">
    <source>
        <dbReference type="ARBA" id="ARBA00023201"/>
    </source>
</evidence>
<evidence type="ECO:0000256" key="13">
    <source>
        <dbReference type="SAM" id="Phobius"/>
    </source>
</evidence>
<evidence type="ECO:0000313" key="15">
    <source>
        <dbReference type="Proteomes" id="UP000091820"/>
    </source>
</evidence>
<dbReference type="GO" id="GO:0005886">
    <property type="term" value="C:plasma membrane"/>
    <property type="evidence" value="ECO:0007669"/>
    <property type="project" value="TreeGrafter"/>
</dbReference>
<proteinExistence type="inferred from homology"/>
<protein>
    <recommendedName>
        <fullName evidence="16">Sodium channel protein Nach</fullName>
    </recommendedName>
</protein>
<dbReference type="GO" id="GO:0015280">
    <property type="term" value="F:ligand-gated sodium channel activity"/>
    <property type="evidence" value="ECO:0007669"/>
    <property type="project" value="TreeGrafter"/>
</dbReference>
<dbReference type="EnsemblMetazoa" id="GBRI005932-RA">
    <property type="protein sequence ID" value="GBRI005932-PA"/>
    <property type="gene ID" value="GBRI005932"/>
</dbReference>
<dbReference type="Pfam" id="PF00858">
    <property type="entry name" value="ASC"/>
    <property type="match status" value="1"/>
</dbReference>
<evidence type="ECO:0000256" key="6">
    <source>
        <dbReference type="ARBA" id="ARBA00022989"/>
    </source>
</evidence>
<evidence type="ECO:0000256" key="2">
    <source>
        <dbReference type="ARBA" id="ARBA00007193"/>
    </source>
</evidence>
<comment type="similarity">
    <text evidence="2 12">Belongs to the amiloride-sensitive sodium channel (TC 1.A.6) family.</text>
</comment>
<evidence type="ECO:0000256" key="1">
    <source>
        <dbReference type="ARBA" id="ARBA00004141"/>
    </source>
</evidence>
<evidence type="ECO:0000256" key="4">
    <source>
        <dbReference type="ARBA" id="ARBA00022461"/>
    </source>
</evidence>
<evidence type="ECO:0000256" key="12">
    <source>
        <dbReference type="RuleBase" id="RU000679"/>
    </source>
</evidence>
<sequence length="560" mass="65263">MLVSKVDIKTTSSAIWWIKYPQQPQQQQQQQQAEHTQSRAISLCQDMTDLFSNISLHGYSELFDSELLLYEKLIWLCLHITTFVVMIIILSFTWDYFVAQYFAINLHDPLYSVDKIAFPAISICSNNRISYEAAENYALELSQKDIYNNSLEYYMERIAYFNSLYHKYGRVNNIEEFSNFQTFLDNYGTWDNDTFYNVLRTMHLLTPKCEELLVKCSLDGKEIECFHKNHFQTGLTGYGPCCIFNAENVYRQRSHQRFGRSDAGLTVVLNSSQVNDVVSLLNMDAYVVIIHKASNFPDVASGEVIEMFPIHNEETFVAIKARVMNTSENLRIFPSTYRKCLFNDETPKKDLLLHHSYSFANCITRCRIQSIKALCKCVPFYTPLEYLASKDGVVYCTLKHVVCMDRYNFKWRNVLTQTVTNVQGLESEAEEALYCPQCLPSCNDIQYQVSMMSLPTNRFWVQENLHNERNLDINDMSVLHVYFGKPTALYYKRVLRNTWVEAFSTVGNILSIVMGVSLVAVFELSYFLVKYLVIAFKLFIKQNRKQNIDKEFKEKLYICP</sequence>
<keyword evidence="5 12" id="KW-0812">Transmembrane</keyword>
<evidence type="ECO:0000313" key="14">
    <source>
        <dbReference type="EnsemblMetazoa" id="GBRI005932-PA"/>
    </source>
</evidence>
<keyword evidence="11 12" id="KW-0407">Ion channel</keyword>
<dbReference type="InterPro" id="IPR001873">
    <property type="entry name" value="ENaC"/>
</dbReference>
<dbReference type="AlphaFoldDB" id="A0A1A9W4F9"/>
<reference evidence="15" key="1">
    <citation type="submission" date="2014-03" db="EMBL/GenBank/DDBJ databases">
        <authorList>
            <person name="Aksoy S."/>
            <person name="Warren W."/>
            <person name="Wilson R.K."/>
        </authorList>
    </citation>
    <scope>NUCLEOTIDE SEQUENCE [LARGE SCALE GENOMIC DNA]</scope>
    <source>
        <strain evidence="15">IAEA</strain>
    </source>
</reference>
<keyword evidence="9 13" id="KW-0472">Membrane</keyword>
<organism evidence="14 15">
    <name type="scientific">Glossina brevipalpis</name>
    <dbReference type="NCBI Taxonomy" id="37001"/>
    <lineage>
        <taxon>Eukaryota</taxon>
        <taxon>Metazoa</taxon>
        <taxon>Ecdysozoa</taxon>
        <taxon>Arthropoda</taxon>
        <taxon>Hexapoda</taxon>
        <taxon>Insecta</taxon>
        <taxon>Pterygota</taxon>
        <taxon>Neoptera</taxon>
        <taxon>Endopterygota</taxon>
        <taxon>Diptera</taxon>
        <taxon>Brachycera</taxon>
        <taxon>Muscomorpha</taxon>
        <taxon>Hippoboscoidea</taxon>
        <taxon>Glossinidae</taxon>
        <taxon>Glossina</taxon>
    </lineage>
</organism>
<evidence type="ECO:0000256" key="5">
    <source>
        <dbReference type="ARBA" id="ARBA00022692"/>
    </source>
</evidence>
<keyword evidence="4 12" id="KW-0894">Sodium channel</keyword>
<evidence type="ECO:0000256" key="3">
    <source>
        <dbReference type="ARBA" id="ARBA00022448"/>
    </source>
</evidence>
<dbReference type="VEuPathDB" id="VectorBase:GBRI005932"/>
<reference evidence="14" key="2">
    <citation type="submission" date="2020-05" db="UniProtKB">
        <authorList>
            <consortium name="EnsemblMetazoa"/>
        </authorList>
    </citation>
    <scope>IDENTIFICATION</scope>
    <source>
        <strain evidence="14">IAEA</strain>
    </source>
</reference>
<keyword evidence="8 12" id="KW-0406">Ion transport</keyword>
<evidence type="ECO:0008006" key="16">
    <source>
        <dbReference type="Google" id="ProtNLM"/>
    </source>
</evidence>
<dbReference type="PANTHER" id="PTHR11690:SF253">
    <property type="entry name" value="PICKPOCKET 18-RELATED"/>
    <property type="match status" value="1"/>
</dbReference>
<evidence type="ECO:0000256" key="9">
    <source>
        <dbReference type="ARBA" id="ARBA00023136"/>
    </source>
</evidence>
<evidence type="ECO:0000256" key="8">
    <source>
        <dbReference type="ARBA" id="ARBA00023065"/>
    </source>
</evidence>
<dbReference type="Proteomes" id="UP000091820">
    <property type="component" value="Unassembled WGS sequence"/>
</dbReference>
<keyword evidence="6 13" id="KW-1133">Transmembrane helix</keyword>